<dbReference type="PANTHER" id="PTHR43775:SF51">
    <property type="entry name" value="INACTIVE PHENOLPHTHIOCEROL SYNTHESIS POLYKETIDE SYNTHASE TYPE I PKS1-RELATED"/>
    <property type="match status" value="1"/>
</dbReference>
<evidence type="ECO:0000256" key="4">
    <source>
        <dbReference type="ARBA" id="ARBA00022737"/>
    </source>
</evidence>
<feature type="active site" description="Proton acceptor; for dehydratase activity" evidence="12">
    <location>
        <position position="4652"/>
    </location>
</feature>
<dbReference type="Pfam" id="PF00109">
    <property type="entry name" value="ketoacyl-synt"/>
    <property type="match status" value="4"/>
</dbReference>
<feature type="domain" description="Carrier" evidence="14">
    <location>
        <begin position="850"/>
        <end position="925"/>
    </location>
</feature>
<evidence type="ECO:0000259" key="15">
    <source>
        <dbReference type="PROSITE" id="PS52004"/>
    </source>
</evidence>
<evidence type="ECO:0000256" key="10">
    <source>
        <dbReference type="ARBA" id="ARBA00063272"/>
    </source>
</evidence>
<dbReference type="Pfam" id="PF16197">
    <property type="entry name" value="KAsynt_C_assoc"/>
    <property type="match status" value="4"/>
</dbReference>
<dbReference type="SUPFAM" id="SSF47336">
    <property type="entry name" value="ACP-like"/>
    <property type="match status" value="4"/>
</dbReference>
<dbReference type="Gene3D" id="3.40.50.720">
    <property type="entry name" value="NAD(P)-binding Rossmann-like Domain"/>
    <property type="match status" value="3"/>
</dbReference>
<keyword evidence="1" id="KW-0596">Phosphopantetheine</keyword>
<feature type="region of interest" description="C-terminal hotdog fold" evidence="12">
    <location>
        <begin position="4750"/>
        <end position="4899"/>
    </location>
</feature>
<evidence type="ECO:0000256" key="7">
    <source>
        <dbReference type="ARBA" id="ARBA00052442"/>
    </source>
</evidence>
<name>A0A5Q0HDW8_SACSY</name>
<evidence type="ECO:0000256" key="5">
    <source>
        <dbReference type="ARBA" id="ARBA00023268"/>
    </source>
</evidence>
<dbReference type="SMART" id="SM00825">
    <property type="entry name" value="PKS_KS"/>
    <property type="match status" value="4"/>
</dbReference>
<dbReference type="GO" id="GO:0031177">
    <property type="term" value="F:phosphopantetheine binding"/>
    <property type="evidence" value="ECO:0007669"/>
    <property type="project" value="InterPro"/>
</dbReference>
<feature type="domain" description="Ketosynthase family 3 (KS3)" evidence="15">
    <location>
        <begin position="3803"/>
        <end position="4212"/>
    </location>
</feature>
<comment type="pathway">
    <text evidence="9">Antibiotic biosynthesis; erythromycin biosynthesis.</text>
</comment>
<dbReference type="Pfam" id="PF00698">
    <property type="entry name" value="Acyl_transf_1"/>
    <property type="match status" value="4"/>
</dbReference>
<keyword evidence="4" id="KW-0677">Repeat</keyword>
<feature type="region of interest" description="Disordered" evidence="13">
    <location>
        <begin position="4702"/>
        <end position="4750"/>
    </location>
</feature>
<dbReference type="InterPro" id="IPR016035">
    <property type="entry name" value="Acyl_Trfase/lysoPLipase"/>
</dbReference>
<dbReference type="CDD" id="cd00833">
    <property type="entry name" value="PKS"/>
    <property type="match status" value="4"/>
</dbReference>
<dbReference type="InterPro" id="IPR016036">
    <property type="entry name" value="Malonyl_transacylase_ACP-bd"/>
</dbReference>
<evidence type="ECO:0000256" key="11">
    <source>
        <dbReference type="ARBA" id="ARBA00066981"/>
    </source>
</evidence>
<feature type="domain" description="Ketosynthase family 3 (KS3)" evidence="15">
    <location>
        <begin position="938"/>
        <end position="1338"/>
    </location>
</feature>
<feature type="region of interest" description="N-terminal hotdog fold" evidence="12">
    <location>
        <begin position="4620"/>
        <end position="4739"/>
    </location>
</feature>
<dbReference type="InterPro" id="IPR014030">
    <property type="entry name" value="Ketoacyl_synth_N"/>
</dbReference>
<keyword evidence="2" id="KW-0597">Phosphoprotein</keyword>
<dbReference type="EMBL" id="CP034550">
    <property type="protein sequence ID" value="QFZ24299.1"/>
    <property type="molecule type" value="Genomic_DNA"/>
</dbReference>
<evidence type="ECO:0000256" key="6">
    <source>
        <dbReference type="ARBA" id="ARBA00023315"/>
    </source>
</evidence>
<dbReference type="SUPFAM" id="SSF53901">
    <property type="entry name" value="Thiolase-like"/>
    <property type="match status" value="4"/>
</dbReference>
<comment type="subunit">
    <text evidence="10">Homodimer. Erythronolide synthase is composed of EryAI, EryAII and EryAIII multimodular (2 modules) polypeptides each coding for a functional synthase subunit which participates in 2 of the six FAS-like elongation steps required for formation of the polyketide. Module 1, 2, 3, 4, 5, and 6 participating in biosynthesis steps 1, 2, 3, 4, 5, and 6, respectively.</text>
</comment>
<dbReference type="Pfam" id="PF21089">
    <property type="entry name" value="PKS_DH_N"/>
    <property type="match status" value="2"/>
</dbReference>
<dbReference type="GO" id="GO:0004312">
    <property type="term" value="F:fatty acid synthase activity"/>
    <property type="evidence" value="ECO:0007669"/>
    <property type="project" value="TreeGrafter"/>
</dbReference>
<feature type="domain" description="Carrier" evidence="14">
    <location>
        <begin position="3716"/>
        <end position="3791"/>
    </location>
</feature>
<dbReference type="SMART" id="SM00826">
    <property type="entry name" value="PKS_DH"/>
    <property type="match status" value="2"/>
</dbReference>
<dbReference type="SMART" id="SM00827">
    <property type="entry name" value="PKS_AT"/>
    <property type="match status" value="4"/>
</dbReference>
<proteinExistence type="predicted"/>
<evidence type="ECO:0000256" key="9">
    <source>
        <dbReference type="ARBA" id="ARBA00060622"/>
    </source>
</evidence>
<dbReference type="SUPFAM" id="SSF51735">
    <property type="entry name" value="NAD(P)-binding Rossmann-fold domains"/>
    <property type="match status" value="6"/>
</dbReference>
<dbReference type="FunFam" id="3.40.47.10:FF:000019">
    <property type="entry name" value="Polyketide synthase type I"/>
    <property type="match status" value="3"/>
</dbReference>
<comment type="catalytic activity">
    <reaction evidence="7">
        <text>6 (S)-methylmalonyl-CoA + propanoyl-CoA + 6 NADPH + 12 H(+) = 6-deoxyerythronolide B + 6 CO2 + 6 NADP(+) + 7 CoA + H2O</text>
        <dbReference type="Rhea" id="RHEA:23068"/>
        <dbReference type="ChEBI" id="CHEBI:15377"/>
        <dbReference type="ChEBI" id="CHEBI:15378"/>
        <dbReference type="ChEBI" id="CHEBI:16089"/>
        <dbReference type="ChEBI" id="CHEBI:16526"/>
        <dbReference type="ChEBI" id="CHEBI:57287"/>
        <dbReference type="ChEBI" id="CHEBI:57327"/>
        <dbReference type="ChEBI" id="CHEBI:57392"/>
        <dbReference type="ChEBI" id="CHEBI:57783"/>
        <dbReference type="ChEBI" id="CHEBI:58349"/>
        <dbReference type="EC" id="2.3.1.94"/>
    </reaction>
</comment>
<dbReference type="GO" id="GO:0047879">
    <property type="term" value="F:erythronolide synthase activity"/>
    <property type="evidence" value="ECO:0007669"/>
    <property type="project" value="UniProtKB-EC"/>
</dbReference>
<dbReference type="Gene3D" id="1.10.1200.10">
    <property type="entry name" value="ACP-like"/>
    <property type="match status" value="4"/>
</dbReference>
<dbReference type="PROSITE" id="PS52004">
    <property type="entry name" value="KS3_2"/>
    <property type="match status" value="4"/>
</dbReference>
<dbReference type="Gene3D" id="3.10.129.110">
    <property type="entry name" value="Polyketide synthase dehydratase"/>
    <property type="match status" value="2"/>
</dbReference>
<dbReference type="InterPro" id="IPR014043">
    <property type="entry name" value="Acyl_transferase_dom"/>
</dbReference>
<feature type="domain" description="Ketosynthase family 3 (KS3)" evidence="15">
    <location>
        <begin position="1"/>
        <end position="396"/>
    </location>
</feature>
<keyword evidence="18" id="KW-1185">Reference proteome</keyword>
<evidence type="ECO:0000313" key="18">
    <source>
        <dbReference type="Proteomes" id="UP000325787"/>
    </source>
</evidence>
<dbReference type="InterPro" id="IPR013968">
    <property type="entry name" value="PKS_KR"/>
</dbReference>
<dbReference type="InterPro" id="IPR036291">
    <property type="entry name" value="NAD(P)-bd_dom_sf"/>
</dbReference>
<dbReference type="InterPro" id="IPR032821">
    <property type="entry name" value="PKS_assoc"/>
</dbReference>
<dbReference type="InterPro" id="IPR050091">
    <property type="entry name" value="PKS_NRPS_Biosynth_Enz"/>
</dbReference>
<dbReference type="PROSITE" id="PS00606">
    <property type="entry name" value="KS3_1"/>
    <property type="match status" value="3"/>
</dbReference>
<dbReference type="Pfam" id="PF02801">
    <property type="entry name" value="Ketoacyl-synt_C"/>
    <property type="match status" value="4"/>
</dbReference>
<dbReference type="PANTHER" id="PTHR43775">
    <property type="entry name" value="FATTY ACID SYNTHASE"/>
    <property type="match status" value="1"/>
</dbReference>
<evidence type="ECO:0000256" key="13">
    <source>
        <dbReference type="SAM" id="MobiDB-lite"/>
    </source>
</evidence>
<evidence type="ECO:0000256" key="8">
    <source>
        <dbReference type="ARBA" id="ARBA00060158"/>
    </source>
</evidence>
<feature type="active site" description="Proton donor; for dehydratase activity" evidence="12">
    <location>
        <position position="4811"/>
    </location>
</feature>
<dbReference type="InterPro" id="IPR036736">
    <property type="entry name" value="ACP-like_sf"/>
</dbReference>
<dbReference type="InterPro" id="IPR018201">
    <property type="entry name" value="Ketoacyl_synth_AS"/>
</dbReference>
<dbReference type="Gene3D" id="3.30.70.3290">
    <property type="match status" value="4"/>
</dbReference>
<dbReference type="SMART" id="SM00823">
    <property type="entry name" value="PKS_PP"/>
    <property type="match status" value="4"/>
</dbReference>
<protein>
    <recommendedName>
        <fullName evidence="11">6-deoxyerythronolide-B synthase</fullName>
        <ecNumber evidence="11">2.3.1.94</ecNumber>
    </recommendedName>
</protein>
<dbReference type="SMART" id="SM00822">
    <property type="entry name" value="PKS_KR"/>
    <property type="match status" value="3"/>
</dbReference>
<dbReference type="Pfam" id="PF22953">
    <property type="entry name" value="SpnB_Rossmann"/>
    <property type="match status" value="1"/>
</dbReference>
<dbReference type="GO" id="GO:0004315">
    <property type="term" value="F:3-oxoacyl-[acyl-carrier-protein] synthase activity"/>
    <property type="evidence" value="ECO:0007669"/>
    <property type="project" value="InterPro"/>
</dbReference>
<dbReference type="InterPro" id="IPR049900">
    <property type="entry name" value="PKS_mFAS_DH"/>
</dbReference>
<evidence type="ECO:0000256" key="1">
    <source>
        <dbReference type="ARBA" id="ARBA00022450"/>
    </source>
</evidence>
<organism evidence="17 18">
    <name type="scientific">Saccharothrix syringae</name>
    <name type="common">Nocardiopsis syringae</name>
    <dbReference type="NCBI Taxonomy" id="103733"/>
    <lineage>
        <taxon>Bacteria</taxon>
        <taxon>Bacillati</taxon>
        <taxon>Actinomycetota</taxon>
        <taxon>Actinomycetes</taxon>
        <taxon>Pseudonocardiales</taxon>
        <taxon>Pseudonocardiaceae</taxon>
        <taxon>Saccharothrix</taxon>
    </lineage>
</organism>
<comment type="function">
    <text evidence="8">Involved in the biosynthesis of antibiotic erythromycin via the biosynthesis of its aglycone precursor, 6-deoxyerythronolide B (6-dEB).</text>
</comment>
<dbReference type="InterPro" id="IPR049552">
    <property type="entry name" value="PKS_DH_N"/>
</dbReference>
<dbReference type="InterPro" id="IPR020841">
    <property type="entry name" value="PKS_Beta-ketoAc_synthase_dom"/>
</dbReference>
<feature type="domain" description="Carrier" evidence="14">
    <location>
        <begin position="2398"/>
        <end position="2473"/>
    </location>
</feature>
<dbReference type="InterPro" id="IPR014031">
    <property type="entry name" value="Ketoacyl_synth_C"/>
</dbReference>
<dbReference type="SUPFAM" id="SSF55048">
    <property type="entry name" value="Probable ACP-binding domain of malonyl-CoA ACP transacylase"/>
    <property type="match status" value="4"/>
</dbReference>
<feature type="domain" description="Ketosynthase family 3 (KS3)" evidence="15">
    <location>
        <begin position="2487"/>
        <end position="2886"/>
    </location>
</feature>
<reference evidence="18" key="1">
    <citation type="journal article" date="2021" name="Curr. Microbiol.">
        <title>Complete genome of nocamycin-producing strain Saccharothrix syringae NRRL B-16468 reveals the biosynthetic potential for secondary metabolites.</title>
        <authorList>
            <person name="Mo X."/>
            <person name="Yang S."/>
        </authorList>
    </citation>
    <scope>NUCLEOTIDE SEQUENCE [LARGE SCALE GENOMIC DNA]</scope>
    <source>
        <strain evidence="18">ATCC 51364 / DSM 43886 / JCM 6844 / KCTC 9398 / NBRC 14523 / NRRL B-16468 / INA 2240</strain>
    </source>
</reference>
<dbReference type="FunFam" id="1.10.1200.10:FF:000007">
    <property type="entry name" value="Probable polyketide synthase pks17"/>
    <property type="match status" value="2"/>
</dbReference>
<dbReference type="KEGG" id="ssyi:EKG83_17105"/>
<dbReference type="Pfam" id="PF00550">
    <property type="entry name" value="PP-binding"/>
    <property type="match status" value="4"/>
</dbReference>
<dbReference type="SMART" id="SM01294">
    <property type="entry name" value="PKS_PP_betabranch"/>
    <property type="match status" value="3"/>
</dbReference>
<feature type="domain" description="PKS/mFAS DH" evidence="16">
    <location>
        <begin position="4620"/>
        <end position="4899"/>
    </location>
</feature>
<dbReference type="InterPro" id="IPR055123">
    <property type="entry name" value="SpnB-like_Rossmann"/>
</dbReference>
<evidence type="ECO:0000256" key="3">
    <source>
        <dbReference type="ARBA" id="ARBA00022679"/>
    </source>
</evidence>
<dbReference type="Gene3D" id="3.40.47.10">
    <property type="match status" value="4"/>
</dbReference>
<dbReference type="InterPro" id="IPR016039">
    <property type="entry name" value="Thiolase-like"/>
</dbReference>
<dbReference type="CDD" id="cd08956">
    <property type="entry name" value="KR_3_FAS_SDR_x"/>
    <property type="match status" value="2"/>
</dbReference>
<feature type="domain" description="Carrier" evidence="14">
    <location>
        <begin position="5315"/>
        <end position="5390"/>
    </location>
</feature>
<dbReference type="InterPro" id="IPR057326">
    <property type="entry name" value="KR_dom"/>
</dbReference>
<accession>A0A5Q0HDW8</accession>
<evidence type="ECO:0000259" key="16">
    <source>
        <dbReference type="PROSITE" id="PS52019"/>
    </source>
</evidence>
<feature type="active site" description="Proton acceptor; for dehydratase activity" evidence="12">
    <location>
        <position position="1775"/>
    </location>
</feature>
<dbReference type="Proteomes" id="UP000325787">
    <property type="component" value="Chromosome"/>
</dbReference>
<dbReference type="InterPro" id="IPR006162">
    <property type="entry name" value="Ppantetheine_attach_site"/>
</dbReference>
<feature type="region of interest" description="C-terminal hotdog fold" evidence="12">
    <location>
        <begin position="1876"/>
        <end position="2004"/>
    </location>
</feature>
<dbReference type="Gene3D" id="3.40.366.10">
    <property type="entry name" value="Malonyl-Coenzyme A Acyl Carrier Protein, domain 2"/>
    <property type="match status" value="4"/>
</dbReference>
<dbReference type="InterPro" id="IPR020807">
    <property type="entry name" value="PKS_DH"/>
</dbReference>
<dbReference type="SUPFAM" id="SSF52151">
    <property type="entry name" value="FabD/lysophospholipase-like"/>
    <property type="match status" value="4"/>
</dbReference>
<dbReference type="CDD" id="cd08952">
    <property type="entry name" value="KR_1_SDR_x"/>
    <property type="match status" value="1"/>
</dbReference>
<feature type="domain" description="PKS/mFAS DH" evidence="16">
    <location>
        <begin position="1743"/>
        <end position="2004"/>
    </location>
</feature>
<keyword evidence="5" id="KW-0511">Multifunctional enzyme</keyword>
<feature type="region of interest" description="N-terminal hotdog fold" evidence="12">
    <location>
        <begin position="1743"/>
        <end position="1865"/>
    </location>
</feature>
<dbReference type="FunFam" id="3.40.366.10:FF:000002">
    <property type="entry name" value="Probable polyketide synthase 2"/>
    <property type="match status" value="1"/>
</dbReference>
<feature type="active site" description="Proton donor; for dehydratase activity" evidence="12">
    <location>
        <position position="1931"/>
    </location>
</feature>
<evidence type="ECO:0000256" key="2">
    <source>
        <dbReference type="ARBA" id="ARBA00022553"/>
    </source>
</evidence>
<dbReference type="InterPro" id="IPR001227">
    <property type="entry name" value="Ac_transferase_dom_sf"/>
</dbReference>
<evidence type="ECO:0000256" key="12">
    <source>
        <dbReference type="PROSITE-ProRule" id="PRU01363"/>
    </source>
</evidence>
<dbReference type="Pfam" id="PF14765">
    <property type="entry name" value="PS-DH"/>
    <property type="match status" value="2"/>
</dbReference>
<dbReference type="InterPro" id="IPR049551">
    <property type="entry name" value="PKS_DH_C"/>
</dbReference>
<dbReference type="Pfam" id="PF08659">
    <property type="entry name" value="KR"/>
    <property type="match status" value="3"/>
</dbReference>
<evidence type="ECO:0000313" key="17">
    <source>
        <dbReference type="EMBL" id="QFZ24299.1"/>
    </source>
</evidence>
<dbReference type="InterPro" id="IPR042104">
    <property type="entry name" value="PKS_dehydratase_sf"/>
</dbReference>
<dbReference type="GO" id="GO:0006633">
    <property type="term" value="P:fatty acid biosynthetic process"/>
    <property type="evidence" value="ECO:0007669"/>
    <property type="project" value="InterPro"/>
</dbReference>
<dbReference type="PROSITE" id="PS50075">
    <property type="entry name" value="CARRIER"/>
    <property type="match status" value="4"/>
</dbReference>
<keyword evidence="6" id="KW-0012">Acyltransferase</keyword>
<keyword evidence="3" id="KW-0808">Transferase</keyword>
<dbReference type="InterPro" id="IPR009081">
    <property type="entry name" value="PP-bd_ACP"/>
</dbReference>
<dbReference type="PROSITE" id="PS00012">
    <property type="entry name" value="PHOSPHOPANTETHEINE"/>
    <property type="match status" value="3"/>
</dbReference>
<dbReference type="EC" id="2.3.1.94" evidence="11"/>
<evidence type="ECO:0000259" key="14">
    <source>
        <dbReference type="PROSITE" id="PS50075"/>
    </source>
</evidence>
<dbReference type="InterPro" id="IPR020806">
    <property type="entry name" value="PKS_PP-bd"/>
</dbReference>
<sequence length="5460" mass="573154">MSCRLPGAPDPDSFWRLLRAGGDAVTPVPADRVDAGTGRGGFLERVGDFDPAFFGISPREAASVDPQQRLVLELAWEAFEDAGVRPGGDAGVFVGAIREDYADLRGPDDIGAHAMTGFQRGMIANRVSYALGLRGPSFVVDAAQSSSLVAVHTACASLLREECSVALAGGVNLNLSETSARTAVEFGGLSPDGRCHTFDARANGYVRGEGGALLVLKRLADAEADGDLVHCVIRGSAVTNDGGGAGLTVPERAAQARVLRLAYRRAGVDPADVGYVELHGTGTRVGDPVEAAALGEVLGAGRPADRPLLVGSVKTNIGHLEGAAGVAGLLKAVLSLAHGELPASLHFRTPNPEIPLDALRLRVQDRLGPWPGPGPRLAGVSSFGMGGTNCHVVLAEWTGPRRAGGSAVAPWVLSAKTGQALRDQATRLREHVEANPGLDLADAAWTAATTRPAFAHRAVLVAPDRDRLRAGLTALAADLPFPGLVKGIARQPGKVAFVFPGQGSQWPAMGAALLDTSPVFAARMRDCADALAPHIDFPLLDVVRGEAHDVDVVQPALWAMMVSLAALWRSLGVEPDAVVGHSQGEVAAACVAGALSLDDAAKVTAVRSRAFRDLGEGAMVAVALPEREVARRLAGGAWIAAVNGPDATVVSGEPAAVREFGDACEREGVRVRRVQVTTASHSPLVRPLRDGLLAALRDITPRATEVTFVSTVTGGPLAGTELDASYWYRNLRQRVEFERGTRSLVDLGCDVFVEPSPHPVLTAPVQRIAGDALVVGSLRRDEGGLDQVLTSAAQLHVHGLRPAWERVFEGARVRLPTYPFQRQRYWLNEAPETRERAEVHSRPEARPVPRDPLGLVRAHIAAVLGYPTPDAVPVDLSFRELGVDSHLAVELRNRLAGDTGTPLPATLLFDYPSCTELADYLGGQRVENAPVAVSAVDGDPVVVVGMACRFPGGVVSPEDLWEVVVGGRDVVSEFPVDRGWGSGFGGFVDDVAGFDAEFFGISPREALSMDPQQRLVLECSWEALERAGVDPSSVRGSALGVFVGVMRGDYAGGGDFGVTGGAGSVVSGRVSYFLGARGPAISVDTACSSSLVALHLAAESVRRGESSMALVGGVTVMSSPTLFEEFARQGGLAADGRCKSFAGAADGTGWAEGVGMLVVERLSEARRHGRRVLAVLRGSAVNQDGASNGLTAPNGPSQEEVIRQALANAGLGSADVDVVEGHGTGTRLGDPIEAQALLATYGQDRDVPLLLGSVKSNIGHAQAAAGVAGVIKVVLAMRHGVVPASLHVDEPSPVVDWGTGAVEVARESVAWPARERPRRAGVSSFGISGTNAHVILEQAPAVEEADAPGDGGPVPWVLSAASAEALREQVRRVSGWPGSAVDIGYSLVKSRARLAHRAVLLGDRLVEGVARSAKTVFVFPGQGAQWAGMALELWDSSPVFADWMDRCAEALSPWVDWELRDGLRGEGVDVVQPALWAVMVSLAGLWRSFGVEPDAVVGHSQGEIAAACVAGALSLDDGARIVARRSQVIARRLSGLGAMASVSLPEDQIRLDDRLSVAAVNSPATTVVSGDPAAIDELLARVPGKRIAVDYASHSQQVEAVRDEILEALQGITPRAAEIPFHSTVSGTAEFDADYWYRNLRQTVRFEPVVRELGAAVYVEMSPHPVLTGHIQDTVEEAVTIGSLRRDDGGPERFRTSLAEAHVNGVEVDWAPLLIGGRLVDLPTYPFQHKDYWLDVKPSAQAHPILETAVEFADGAGSLSTGRFSLRAQPWLADHVVAGAVLFPGTAFLELAAHAGGRLGWATVHDLVVEAPLELSAHDVVDVQVLVGAVDADGHRPVSVHARSAAHERWRRHAAGTLAETGAPTVDHVAWPPEGAVPLEVRYDVLAGSGFEYGPAFRGLRAAWRRGDELFAEVDRRPDLVGFGLHPALLDAALHPLLLDADGLRLPFAWTGVRCAATEVSTLRVWLTPAGPDAFAVAMTDTEGTPVASVASLALRPVDTARRTLYEVDWQPAPAVGQPAKATVFECPRPAGAPGQAVRDLLGQVLRATRDWLATERLPEERLVVVTRNATGADPDLVHAPVWGLVRSAQAEHPDRFVLVDLDAGGELPDGVGLDEPQLAVRAGAVLVPRLRRTSAEPGPALAGTVLVTGATGTLGGLVARHLVTAHGVRRLVLTGRTATAGRFADLVGLGAAVDVVACDLADRDQVARLLAVHPVDAVVHTAGVLDDGLVESLTPEQVDAVLAPKADAARHLHELAGDLSAFVLFSSMAGVVGTPGQGNYAAANAFLDALAAHRHARGLPAVSVAWGLWEQRSGMTGGVGEVERRRLARTGMTPLPTARALDLFDAALGAGRPAVAATRIDPRLLGTGPAVLRGLAGGTPARPGRALADVPEAERRQAAIDLVRAHAAAVLGHPSPEAVARGRAFRELGFDSLTGVELRNRLAAACGTSLPSTLIFDHPTPEAVADRLLERTTGRAARARPAAVDGDPVVVVGMACRFPGGVVSPEDLWEVVAEGRDVVSEFPADRGWGSGFGGFVDDVAGFDAEFFGISPREALSMDPQQRLVLECSWEALERAGVDPSSVRGTGLGVFIGVMRGDYTGGDANLIGGAGSVVSGRVSYFLGARGPAISVDTACSSSLVALHLAAESVRRGESSMALVGGVTVMSSPVLFDEFARQGGLAADGRCKSFAGAADGTGWAEGVGMLVVERLSTARRAGRRVLAVLRGSAVNQDGASNGLTAPNGPSQEEVIRQALANAGLAPADVDVVEGHGTGTRLGDPIEAQAVLATYGQDRVEPLLLGSVKSNIGHTQAAAGMAGVIKVVLAMSHGVVPASLHVDEPSPEVDWSAGLVELARESVAWPARERPRRAGVSSFGISGTNAHVIIEQGPAVEESRAADRGPVPWVLSAASAEALREQVRRVSGWPGSAVDIGYSLVKSRARLAHRAVLVGNRLVEGVARSRRTVFVFPGQGSQWAGMAEELWESSPVFAGWMDRCASALRPWVDWELRDGLRGERVDVVQPALWAVMVSLAGLWRSFGVEPDAVIGHSQGEIAAACVAGALSLDDGARIVAIRSRVIADRLSGKGAMASVALPEDRVPLDDRLSVAAVNSPANVVVSGDPEAIDELLAKVPGKRIAVDYASHSQQVEAVRDEILEALEGITPRTAEIPFHSTVSETAEFDADYWYRNLRRTVRFEQAVRTLGDAVFVEVSPHPVLVPGIQDTTADAVAIGSLRRGDGGPQRFWTSLAEAHVNGVEVDWTPLLTGGRLVDLPTYPFRHRRYWPEVGALTADDWRYRIAWRRLAEARRPLTGRWLAVVPARGTVVPDLGPTVETVAVDRLAEHLAGVDGVLSFLGPHDTLTAVRVLERADVTAPLWLVTSGAVAAAPGDVVRDPAQAQLWGLGLTIGLEQPGRWGGLVDLPEVVDDGVRDRLTAVLSGDEDQVAVRSDGTYARRLVRAPRERRRAWRPRGTVLVTGGTGGLGAHVARWLVGHGAERVVLAGRRGADAPGVADLVAELGDGVTAVACDVADRDAVRDLLASLPGLTAVVHAAGVGQHGTPVTAIDDLDDVLRAKVVGAENLDALLDHDALDAFVLFSSGAGVWGGGGQGAYAAANAHLDALARRRRASGGNATSIAWGSWAGDGMARGGAGERFRRLGVVAMDPRVAVRALRELDEPNLVVAHVDWPTFGPSYAVARRRPLLAEVFAQDVEPDTPRPAVADALPLVRAQVAAVLGMDSGDAVDVRRAFRDLGFDSVTAVELRNRLVGATGLSLPTTVVFDHPNCAALADHLTGAATPAPAGTAAPVDEPIAIVAMSCRFPGGVGSPEDLWRLVADGVDAISDFPADRGWAMTGTGGFLHDAAEFDAGLFGISPREATAMDPQQRLVLECAWEVFERAGIDPTSVRGSRTGVFVGALAQDYGPRMHQAPADFEGYLATGSTGSVLSGRIAYTFGLEGQAVTLDTGCSSALVALHTACQAVRSGECAMALAAGVTVMANPGAFAEFGRLGGIAADGRCKPFADAADGTGWGEGVGVLLVEPLSEARRHGRRVLAVVRGSAVNQDGASNGLTAPSGRAQQRVIRAALASAGFAPADVDVVEGHGTGTRLGDPIEAQAVLATYGQDRDVPLLLGSVKSNIGHAQAAAGVAGVIKVVLAMSHGVVPASLHVDEPSTLVDWSAGLVEVAREAVPWPERDRPRRAGVSSFGIGGTNAHVILEQGPPVEEVRAPDGDPVPWVLSAASAEALREQVWRVSRWPGSAVDIGYSLVKSRARLAHRAVLLGDRLVEGVARPVGRTVFVFPGQGSQWAGMALELWESSPVFAGWMDRCAEALSPWVDWDLRYALDSDRVDEVQPALWAVMVSLAGLWRSFGVEPDAVVGHSQGEIAAACVAGALSLEDGARVVARRSQVIAQRLSGLGAMASVSLAADRVPLDDRLSVAAVNGPASVVVSGDPEAVDELLERVPGKRIAVDYASHSQQVESVRDEILAVLHGITPHTPAIPFYSTVDDEAVLDADYWYRNLRRTVRFEPVVRELGAAVYVEMSPHPVLTGHIQDTVEEAVTIGSLRRDDGGLDRFWTSLAEAHVNGVEVDWAPLLTGGRLVDLPTYPFQRQRYWLNADDTEATLNDHPFISTVVTLADSGTTVFTGRISPDRAPWLADHAVRDAVLLPGTAFLDLVLWAGEHVGCPAVAELTLETPLTLRGTTTVQLAVDAPDPSGQRSVRVHSRTDDGPWTRHASGALTAETHPVDDPAPWPPADAEPIDVPDLYRRLDELGYRYGPAFRGVRSAFRVGADLCAEVSLPERLRPQARRFRLHPALLDAALHVAGADRAQAALPFSWSGVSLVAPGRTALRVRISPRGDDTVSLVLTDLDGTAVARVDALALRAPQDSLFRVDWVEAPSQAPTGTHVVVTDLRDVGDTVPDTVFLTTDHTTGTTRDAVVGVLAVLREWLDDDRFARSRLVVVPGGADPARAAVRGLVRSARAENPDRFALVDLHDPDLPVDAVLGVLDEEPECEVRGGTVRVPRLARLTGPRETPAWDPGGTVLITGGTGVLGAAVARHLVTAHGVRSLLLVGRRGSDPGLVAELEAAGALVTTAACDVSDRDALARVLTLVPAGFPLRGVVHAAGVVADGIVESLTPEQVDAVLGPKADAAWHLHELTRDLTRFVLFSSAAGVFGTPGQANYAAANGVLDALARHRGAAGLPAVSLAWGMWERRSGLTGRLGDPDVARMARWGVRPLTVAEGLALFDAACGADEPVVVPVGLDLAAVEEVPALLRGLVAAEAPGAAEAGWGGARSGAAGAGAGAAGLVERLAALPVADQRRVVLGLVREHAAAVLGHPGPDTVETTRGFLDAGFDSLTAVELRNRLAAATGVRLPSTLLFDHPTPVALAERLHGELLDGQESPAGELDRLEARLRALAEDGGTRPEVLGRLRSLLVDLGTDPGAAGLDSATDDELFELVDNDLGVL</sequence>
<gene>
    <name evidence="17" type="ORF">EKG83_17105</name>
</gene>
<dbReference type="PROSITE" id="PS52019">
    <property type="entry name" value="PKS_MFAS_DH"/>
    <property type="match status" value="2"/>
</dbReference>